<proteinExistence type="predicted"/>
<dbReference type="InterPro" id="IPR010211">
    <property type="entry name" value="Redox-sen_tscrpt-act_SoxR"/>
</dbReference>
<evidence type="ECO:0000256" key="3">
    <source>
        <dbReference type="ARBA" id="ARBA00023004"/>
    </source>
</evidence>
<evidence type="ECO:0000313" key="10">
    <source>
        <dbReference type="Proteomes" id="UP000567795"/>
    </source>
</evidence>
<keyword evidence="4" id="KW-0411">Iron-sulfur</keyword>
<keyword evidence="7" id="KW-0804">Transcription</keyword>
<dbReference type="EMBL" id="JACBZD010000001">
    <property type="protein sequence ID" value="NYI03384.1"/>
    <property type="molecule type" value="Genomic_DNA"/>
</dbReference>
<keyword evidence="2" id="KW-0479">Metal-binding</keyword>
<evidence type="ECO:0000256" key="7">
    <source>
        <dbReference type="ARBA" id="ARBA00023163"/>
    </source>
</evidence>
<accession>A0A852ZR98</accession>
<evidence type="ECO:0000256" key="5">
    <source>
        <dbReference type="ARBA" id="ARBA00023015"/>
    </source>
</evidence>
<dbReference type="SUPFAM" id="SSF46955">
    <property type="entry name" value="Putative DNA-binding domain"/>
    <property type="match status" value="1"/>
</dbReference>
<dbReference type="GO" id="GO:0006979">
    <property type="term" value="P:response to oxidative stress"/>
    <property type="evidence" value="ECO:0007669"/>
    <property type="project" value="InterPro"/>
</dbReference>
<protein>
    <submittedName>
        <fullName evidence="9">MerR family redox-sensitive transcriptional activator SoxR</fullName>
    </submittedName>
</protein>
<dbReference type="InterPro" id="IPR047057">
    <property type="entry name" value="MerR_fam"/>
</dbReference>
<comment type="caution">
    <text evidence="9">The sequence shown here is derived from an EMBL/GenBank/DDBJ whole genome shotgun (WGS) entry which is preliminary data.</text>
</comment>
<dbReference type="PANTHER" id="PTHR30204">
    <property type="entry name" value="REDOX-CYCLING DRUG-SENSING TRANSCRIPTIONAL ACTIVATOR SOXR"/>
    <property type="match status" value="1"/>
</dbReference>
<keyword evidence="1" id="KW-0001">2Fe-2S</keyword>
<dbReference type="NCBIfam" id="TIGR01950">
    <property type="entry name" value="SoxR"/>
    <property type="match status" value="1"/>
</dbReference>
<dbReference type="GO" id="GO:0046872">
    <property type="term" value="F:metal ion binding"/>
    <property type="evidence" value="ECO:0007669"/>
    <property type="project" value="UniProtKB-KW"/>
</dbReference>
<feature type="domain" description="HTH merR-type" evidence="8">
    <location>
        <begin position="51"/>
        <end position="119"/>
    </location>
</feature>
<dbReference type="CDD" id="cd01110">
    <property type="entry name" value="HTH_SoxR"/>
    <property type="match status" value="1"/>
</dbReference>
<dbReference type="Pfam" id="PF09278">
    <property type="entry name" value="MerR-DNA-bind"/>
    <property type="match status" value="1"/>
</dbReference>
<evidence type="ECO:0000313" key="9">
    <source>
        <dbReference type="EMBL" id="NYI03384.1"/>
    </source>
</evidence>
<dbReference type="AlphaFoldDB" id="A0A852ZR98"/>
<evidence type="ECO:0000259" key="8">
    <source>
        <dbReference type="PROSITE" id="PS50937"/>
    </source>
</evidence>
<dbReference type="GO" id="GO:0003677">
    <property type="term" value="F:DNA binding"/>
    <property type="evidence" value="ECO:0007669"/>
    <property type="project" value="UniProtKB-KW"/>
</dbReference>
<dbReference type="InterPro" id="IPR009061">
    <property type="entry name" value="DNA-bd_dom_put_sf"/>
</dbReference>
<dbReference type="Gene3D" id="1.10.1660.10">
    <property type="match status" value="1"/>
</dbReference>
<dbReference type="PANTHER" id="PTHR30204:SF0">
    <property type="entry name" value="REDOX-SENSITIVE TRANSCRIPTIONAL ACTIVATOR SOXR"/>
    <property type="match status" value="1"/>
</dbReference>
<dbReference type="Proteomes" id="UP000567795">
    <property type="component" value="Unassembled WGS sequence"/>
</dbReference>
<dbReference type="PROSITE" id="PS00552">
    <property type="entry name" value="HTH_MERR_1"/>
    <property type="match status" value="1"/>
</dbReference>
<organism evidence="9 10">
    <name type="scientific">Allostreptomyces psammosilenae</name>
    <dbReference type="NCBI Taxonomy" id="1892865"/>
    <lineage>
        <taxon>Bacteria</taxon>
        <taxon>Bacillati</taxon>
        <taxon>Actinomycetota</taxon>
        <taxon>Actinomycetes</taxon>
        <taxon>Kitasatosporales</taxon>
        <taxon>Streptomycetaceae</taxon>
        <taxon>Allostreptomyces</taxon>
    </lineage>
</organism>
<dbReference type="InterPro" id="IPR000551">
    <property type="entry name" value="MerR-type_HTH_dom"/>
</dbReference>
<evidence type="ECO:0000256" key="4">
    <source>
        <dbReference type="ARBA" id="ARBA00023014"/>
    </source>
</evidence>
<dbReference type="RefSeq" id="WP_179812445.1">
    <property type="nucleotide sequence ID" value="NZ_JACBZD010000001.1"/>
</dbReference>
<name>A0A852ZR98_9ACTN</name>
<dbReference type="PRINTS" id="PR00040">
    <property type="entry name" value="HTHMERR"/>
</dbReference>
<evidence type="ECO:0000256" key="1">
    <source>
        <dbReference type="ARBA" id="ARBA00022714"/>
    </source>
</evidence>
<keyword evidence="5" id="KW-0805">Transcription regulation</keyword>
<dbReference type="GO" id="GO:0003700">
    <property type="term" value="F:DNA-binding transcription factor activity"/>
    <property type="evidence" value="ECO:0007669"/>
    <property type="project" value="InterPro"/>
</dbReference>
<dbReference type="PROSITE" id="PS50937">
    <property type="entry name" value="HTH_MERR_2"/>
    <property type="match status" value="1"/>
</dbReference>
<evidence type="ECO:0000256" key="2">
    <source>
        <dbReference type="ARBA" id="ARBA00022723"/>
    </source>
</evidence>
<keyword evidence="6" id="KW-0238">DNA-binding</keyword>
<keyword evidence="3" id="KW-0408">Iron</keyword>
<reference evidence="9 10" key="1">
    <citation type="submission" date="2020-07" db="EMBL/GenBank/DDBJ databases">
        <title>Sequencing the genomes of 1000 actinobacteria strains.</title>
        <authorList>
            <person name="Klenk H.-P."/>
        </authorList>
    </citation>
    <scope>NUCLEOTIDE SEQUENCE [LARGE SCALE GENOMIC DNA]</scope>
    <source>
        <strain evidence="9 10">DSM 42178</strain>
    </source>
</reference>
<dbReference type="InterPro" id="IPR015358">
    <property type="entry name" value="Tscrpt_reg_MerR_DNA-bd"/>
</dbReference>
<evidence type="ECO:0000256" key="6">
    <source>
        <dbReference type="ARBA" id="ARBA00023125"/>
    </source>
</evidence>
<dbReference type="Pfam" id="PF00376">
    <property type="entry name" value="MerR"/>
    <property type="match status" value="1"/>
</dbReference>
<gene>
    <name evidence="9" type="ORF">FHU37_000327</name>
</gene>
<dbReference type="SMART" id="SM00422">
    <property type="entry name" value="HTH_MERR"/>
    <property type="match status" value="1"/>
</dbReference>
<dbReference type="GO" id="GO:0051537">
    <property type="term" value="F:2 iron, 2 sulfur cluster binding"/>
    <property type="evidence" value="ECO:0007669"/>
    <property type="project" value="UniProtKB-KW"/>
</dbReference>
<sequence>MDEATTQDCAVECTPEYTPQDTVECVPECAPQDAVECAPECGDEPLPKGAELSVGEVAARSGVAVSALHFYERQGLICSRRTSGNQRRYRRDVLRRVALIRIAQRVGIPLADVAAVLETLPNGRTPTREDWKRLSRRWQEELEERMRYLAQLRDDFEDCVGCGCLSMERCMLLNPYDRLGQEGPGPRRLLTNRR</sequence>
<keyword evidence="10" id="KW-1185">Reference proteome</keyword>